<dbReference type="RefSeq" id="XP_024574928.1">
    <property type="nucleotide sequence ID" value="XM_024724008.1"/>
</dbReference>
<evidence type="ECO:0000256" key="4">
    <source>
        <dbReference type="ARBA" id="ARBA00022801"/>
    </source>
</evidence>
<evidence type="ECO:0000256" key="1">
    <source>
        <dbReference type="ARBA" id="ARBA00022722"/>
    </source>
</evidence>
<dbReference type="GO" id="GO:0003676">
    <property type="term" value="F:nucleic acid binding"/>
    <property type="evidence" value="ECO:0007669"/>
    <property type="project" value="InterPro"/>
</dbReference>
<evidence type="ECO:0000256" key="8">
    <source>
        <dbReference type="ARBA" id="ARBA00022932"/>
    </source>
</evidence>
<dbReference type="OrthoDB" id="166668at2759"/>
<keyword evidence="8" id="KW-0239">DNA-directed DNA polymerase</keyword>
<keyword evidence="12" id="KW-1185">Reference proteome</keyword>
<keyword evidence="7 11" id="KW-0695">RNA-directed DNA polymerase</keyword>
<organism evidence="11 12">
    <name type="scientific">Plasmopara halstedii</name>
    <name type="common">Downy mildew of sunflower</name>
    <dbReference type="NCBI Taxonomy" id="4781"/>
    <lineage>
        <taxon>Eukaryota</taxon>
        <taxon>Sar</taxon>
        <taxon>Stramenopiles</taxon>
        <taxon>Oomycota</taxon>
        <taxon>Peronosporomycetes</taxon>
        <taxon>Peronosporales</taxon>
        <taxon>Peronosporaceae</taxon>
        <taxon>Plasmopara</taxon>
    </lineage>
</organism>
<proteinExistence type="predicted"/>
<dbReference type="AlphaFoldDB" id="A0A0P1ACE4"/>
<keyword evidence="4" id="KW-0378">Hydrolase</keyword>
<dbReference type="Gene3D" id="3.30.420.10">
    <property type="entry name" value="Ribonuclease H-like superfamily/Ribonuclease H"/>
    <property type="match status" value="1"/>
</dbReference>
<dbReference type="InterPro" id="IPR039537">
    <property type="entry name" value="Retrotran_Ty1/copia-like"/>
</dbReference>
<keyword evidence="6" id="KW-0229">DNA integration</keyword>
<keyword evidence="1" id="KW-0540">Nuclease</keyword>
<dbReference type="InterPro" id="IPR057670">
    <property type="entry name" value="SH3_retrovirus"/>
</dbReference>
<evidence type="ECO:0000313" key="11">
    <source>
        <dbReference type="EMBL" id="CEG38559.1"/>
    </source>
</evidence>
<name>A0A0P1ACE4_PLAHL</name>
<dbReference type="GeneID" id="36403678"/>
<keyword evidence="8" id="KW-0808">Transferase</keyword>
<evidence type="ECO:0000256" key="2">
    <source>
        <dbReference type="ARBA" id="ARBA00022723"/>
    </source>
</evidence>
<dbReference type="GO" id="GO:0015074">
    <property type="term" value="P:DNA integration"/>
    <property type="evidence" value="ECO:0007669"/>
    <property type="project" value="UniProtKB-KW"/>
</dbReference>
<sequence>MLNKRNFNYQAQLGNIVCWVPKGMQTVTAFPSRSMTRTTRVLERVHTYVMEFLTLYENQWGARLSCLRSDNGTEFVNKTTAEICQQNEIVHQRSVPYSPKQNGVAERMNRTIMETARSMLHYKSVSTDWWTEAVNTAVYLVNRSSNTAHTDITPYELAFKMKPQIDHSRVFDSHGYAHIDNVKRTELEHKNFKFMFLGYAENVKGYRVFDLENAKVKVTRSVKLYEREVDGICDTQEVKPERTTQAVKDGDEVKVQHQVNRQPVLDDPMEAVEVPVADVEMDDMVHAPGIDVQRLMPSESPVQKRLELMENQQPT</sequence>
<dbReference type="Proteomes" id="UP000054928">
    <property type="component" value="Unassembled WGS sequence"/>
</dbReference>
<dbReference type="Pfam" id="PF25597">
    <property type="entry name" value="SH3_retrovirus"/>
    <property type="match status" value="1"/>
</dbReference>
<evidence type="ECO:0000313" key="12">
    <source>
        <dbReference type="Proteomes" id="UP000054928"/>
    </source>
</evidence>
<keyword evidence="3" id="KW-0255">Endonuclease</keyword>
<dbReference type="GO" id="GO:0046872">
    <property type="term" value="F:metal ion binding"/>
    <property type="evidence" value="ECO:0007669"/>
    <property type="project" value="UniProtKB-KW"/>
</dbReference>
<protein>
    <submittedName>
        <fullName evidence="11">FOG: Transposon-encoded proteins with TYA, reverse transcriptase, integrase domains in various combinations</fullName>
    </submittedName>
</protein>
<dbReference type="InterPro" id="IPR001584">
    <property type="entry name" value="Integrase_cat-core"/>
</dbReference>
<dbReference type="PANTHER" id="PTHR42648:SF11">
    <property type="entry name" value="TRANSPOSON TY4-P GAG-POL POLYPROTEIN"/>
    <property type="match status" value="1"/>
</dbReference>
<dbReference type="EMBL" id="CCYD01000322">
    <property type="protein sequence ID" value="CEG38559.1"/>
    <property type="molecule type" value="Genomic_DNA"/>
</dbReference>
<keyword evidence="5" id="KW-0460">Magnesium</keyword>
<evidence type="ECO:0000256" key="7">
    <source>
        <dbReference type="ARBA" id="ARBA00022918"/>
    </source>
</evidence>
<evidence type="ECO:0000256" key="6">
    <source>
        <dbReference type="ARBA" id="ARBA00022908"/>
    </source>
</evidence>
<reference evidence="12" key="1">
    <citation type="submission" date="2014-09" db="EMBL/GenBank/DDBJ databases">
        <authorList>
            <person name="Sharma Rahul"/>
            <person name="Thines Marco"/>
        </authorList>
    </citation>
    <scope>NUCLEOTIDE SEQUENCE [LARGE SCALE GENOMIC DNA]</scope>
</reference>
<dbReference type="PROSITE" id="PS50994">
    <property type="entry name" value="INTEGRASE"/>
    <property type="match status" value="1"/>
</dbReference>
<evidence type="ECO:0000256" key="5">
    <source>
        <dbReference type="ARBA" id="ARBA00022842"/>
    </source>
</evidence>
<dbReference type="GO" id="GO:0006310">
    <property type="term" value="P:DNA recombination"/>
    <property type="evidence" value="ECO:0007669"/>
    <property type="project" value="UniProtKB-KW"/>
</dbReference>
<keyword evidence="8" id="KW-0548">Nucleotidyltransferase</keyword>
<evidence type="ECO:0000256" key="9">
    <source>
        <dbReference type="ARBA" id="ARBA00023172"/>
    </source>
</evidence>
<dbReference type="GO" id="GO:0003887">
    <property type="term" value="F:DNA-directed DNA polymerase activity"/>
    <property type="evidence" value="ECO:0007669"/>
    <property type="project" value="UniProtKB-KW"/>
</dbReference>
<dbReference type="InterPro" id="IPR012337">
    <property type="entry name" value="RNaseH-like_sf"/>
</dbReference>
<evidence type="ECO:0000259" key="10">
    <source>
        <dbReference type="PROSITE" id="PS50994"/>
    </source>
</evidence>
<dbReference type="SUPFAM" id="SSF53098">
    <property type="entry name" value="Ribonuclease H-like"/>
    <property type="match status" value="1"/>
</dbReference>
<dbReference type="PANTHER" id="PTHR42648">
    <property type="entry name" value="TRANSPOSASE, PUTATIVE-RELATED"/>
    <property type="match status" value="1"/>
</dbReference>
<dbReference type="InterPro" id="IPR036397">
    <property type="entry name" value="RNaseH_sf"/>
</dbReference>
<accession>A0A0P1ACE4</accession>
<dbReference type="GO" id="GO:0003964">
    <property type="term" value="F:RNA-directed DNA polymerase activity"/>
    <property type="evidence" value="ECO:0007669"/>
    <property type="project" value="UniProtKB-KW"/>
</dbReference>
<keyword evidence="9" id="KW-0233">DNA recombination</keyword>
<feature type="domain" description="Integrase catalytic" evidence="10">
    <location>
        <begin position="67"/>
        <end position="162"/>
    </location>
</feature>
<dbReference type="GO" id="GO:0016787">
    <property type="term" value="F:hydrolase activity"/>
    <property type="evidence" value="ECO:0007669"/>
    <property type="project" value="UniProtKB-KW"/>
</dbReference>
<dbReference type="GO" id="GO:0004519">
    <property type="term" value="F:endonuclease activity"/>
    <property type="evidence" value="ECO:0007669"/>
    <property type="project" value="UniProtKB-KW"/>
</dbReference>
<keyword evidence="2" id="KW-0479">Metal-binding</keyword>
<dbReference type="STRING" id="4781.A0A0P1ACE4"/>
<evidence type="ECO:0000256" key="3">
    <source>
        <dbReference type="ARBA" id="ARBA00022759"/>
    </source>
</evidence>